<dbReference type="InterPro" id="IPR036182">
    <property type="entry name" value="PCuAC_sf"/>
</dbReference>
<accession>A0ABQ2WDG7</accession>
<comment type="caution">
    <text evidence="1">The sequence shown here is derived from an EMBL/GenBank/DDBJ whole genome shotgun (WGS) entry which is preliminary data.</text>
</comment>
<dbReference type="SUPFAM" id="SSF110087">
    <property type="entry name" value="DR1885-like metal-binding protein"/>
    <property type="match status" value="1"/>
</dbReference>
<protein>
    <recommendedName>
        <fullName evidence="3">Copper chaperone PCu(A)C</fullName>
    </recommendedName>
</protein>
<dbReference type="Gene3D" id="2.60.40.1890">
    <property type="entry name" value="PCu(A)C copper chaperone"/>
    <property type="match status" value="1"/>
</dbReference>
<dbReference type="EMBL" id="BMYR01000001">
    <property type="protein sequence ID" value="GGW49840.1"/>
    <property type="molecule type" value="Genomic_DNA"/>
</dbReference>
<organism evidence="1 2">
    <name type="scientific">Alishewanella tabrizica</name>
    <dbReference type="NCBI Taxonomy" id="671278"/>
    <lineage>
        <taxon>Bacteria</taxon>
        <taxon>Pseudomonadati</taxon>
        <taxon>Pseudomonadota</taxon>
        <taxon>Gammaproteobacteria</taxon>
        <taxon>Alteromonadales</taxon>
        <taxon>Alteromonadaceae</taxon>
        <taxon>Alishewanella</taxon>
    </lineage>
</organism>
<dbReference type="PROSITE" id="PS51257">
    <property type="entry name" value="PROKAR_LIPOPROTEIN"/>
    <property type="match status" value="1"/>
</dbReference>
<dbReference type="RefSeq" id="WP_189479556.1">
    <property type="nucleotide sequence ID" value="NZ_BMYR01000001.1"/>
</dbReference>
<dbReference type="InterPro" id="IPR058248">
    <property type="entry name" value="Lxx211020-like"/>
</dbReference>
<evidence type="ECO:0000313" key="2">
    <source>
        <dbReference type="Proteomes" id="UP000634667"/>
    </source>
</evidence>
<dbReference type="InterPro" id="IPR007410">
    <property type="entry name" value="LpqE-like"/>
</dbReference>
<proteinExistence type="predicted"/>
<dbReference type="PANTHER" id="PTHR36302:SF1">
    <property type="entry name" value="COPPER CHAPERONE PCU(A)C"/>
    <property type="match status" value="1"/>
</dbReference>
<dbReference type="Pfam" id="PF04314">
    <property type="entry name" value="PCuAC"/>
    <property type="match status" value="1"/>
</dbReference>
<evidence type="ECO:0000313" key="1">
    <source>
        <dbReference type="EMBL" id="GGW49840.1"/>
    </source>
</evidence>
<sequence>MRSLLLSFSLLITLIVTLSCVILSTAIAAELQLKQGEVRVPMPGRTVTAGYFTLENTTAATVELVKASSPAFAKVELHQHIKQDDVMRMVEVEAISIEPGATLVFQPGGLHLMLFEPQVALTVGETVSVTLHFADNSTKVLELPLTAMPRR</sequence>
<dbReference type="Proteomes" id="UP000634667">
    <property type="component" value="Unassembled WGS sequence"/>
</dbReference>
<dbReference type="PANTHER" id="PTHR36302">
    <property type="entry name" value="BLR7088 PROTEIN"/>
    <property type="match status" value="1"/>
</dbReference>
<keyword evidence="2" id="KW-1185">Reference proteome</keyword>
<evidence type="ECO:0008006" key="3">
    <source>
        <dbReference type="Google" id="ProtNLM"/>
    </source>
</evidence>
<reference evidence="2" key="1">
    <citation type="journal article" date="2019" name="Int. J. Syst. Evol. Microbiol.">
        <title>The Global Catalogue of Microorganisms (GCM) 10K type strain sequencing project: providing services to taxonomists for standard genome sequencing and annotation.</title>
        <authorList>
            <consortium name="The Broad Institute Genomics Platform"/>
            <consortium name="The Broad Institute Genome Sequencing Center for Infectious Disease"/>
            <person name="Wu L."/>
            <person name="Ma J."/>
        </authorList>
    </citation>
    <scope>NUCLEOTIDE SEQUENCE [LARGE SCALE GENOMIC DNA]</scope>
    <source>
        <strain evidence="2">KCTC 23723</strain>
    </source>
</reference>
<gene>
    <name evidence="1" type="ORF">GCM10008111_02030</name>
</gene>
<name>A0ABQ2WDG7_9ALTE</name>